<keyword evidence="4" id="KW-1185">Reference proteome</keyword>
<organism evidence="3 4">
    <name type="scientific">Rubus argutus</name>
    <name type="common">Southern blackberry</name>
    <dbReference type="NCBI Taxonomy" id="59490"/>
    <lineage>
        <taxon>Eukaryota</taxon>
        <taxon>Viridiplantae</taxon>
        <taxon>Streptophyta</taxon>
        <taxon>Embryophyta</taxon>
        <taxon>Tracheophyta</taxon>
        <taxon>Spermatophyta</taxon>
        <taxon>Magnoliopsida</taxon>
        <taxon>eudicotyledons</taxon>
        <taxon>Gunneridae</taxon>
        <taxon>Pentapetalae</taxon>
        <taxon>rosids</taxon>
        <taxon>fabids</taxon>
        <taxon>Rosales</taxon>
        <taxon>Rosaceae</taxon>
        <taxon>Rosoideae</taxon>
        <taxon>Rosoideae incertae sedis</taxon>
        <taxon>Rubus</taxon>
    </lineage>
</organism>
<dbReference type="InterPro" id="IPR052957">
    <property type="entry name" value="Auxin_embryo_med"/>
</dbReference>
<feature type="region of interest" description="Disordered" evidence="1">
    <location>
        <begin position="1701"/>
        <end position="1721"/>
    </location>
</feature>
<evidence type="ECO:0000259" key="2">
    <source>
        <dbReference type="Pfam" id="PF25794"/>
    </source>
</evidence>
<dbReference type="InterPro" id="IPR036890">
    <property type="entry name" value="HATPase_C_sf"/>
</dbReference>
<dbReference type="EMBL" id="JBEDUW010000001">
    <property type="protein sequence ID" value="KAK9948530.1"/>
    <property type="molecule type" value="Genomic_DNA"/>
</dbReference>
<protein>
    <recommendedName>
        <fullName evidence="2">Sacsin/Nov domain-containing protein</fullName>
    </recommendedName>
</protein>
<accession>A0AAW1YIT7</accession>
<dbReference type="PANTHER" id="PTHR32387">
    <property type="entry name" value="WU:FJ29H11"/>
    <property type="match status" value="1"/>
</dbReference>
<dbReference type="NCBIfam" id="NF047352">
    <property type="entry name" value="P_loop_sacsin"/>
    <property type="match status" value="1"/>
</dbReference>
<name>A0AAW1YIT7_RUBAR</name>
<evidence type="ECO:0000313" key="4">
    <source>
        <dbReference type="Proteomes" id="UP001457282"/>
    </source>
</evidence>
<gene>
    <name evidence="3" type="ORF">M0R45_004101</name>
</gene>
<sequence length="1721" mass="194660">MTKEEEAFRCARLHIEEIRTQKFSIGKKDSNPLTLDLHHAVTSLSAELYQKDIHFLMELIQNAEDNEYKEGVEPTLEFVLTKKDITGSGAPATLLVFNNEVGFSRKNMDSICSIGRSTKKGKRQQGFIGEKGIGFKSVFLVSSQPHIFSNGYRVRFKEEPDQDCGIGYVVPQWVSGKPYLSSIHDIYGFTKILPTTTLILPLKPDKVEAVRAQLSGLHPELLLFLSKVKRLFVRGCDPEEADNVSTISIFNETEHVELSNKRAHSRFVQLSVKEMCDVEQLCKYYLWTEEFPVTPRHRVPIRMDVEKWVITLAFPFGERLSRGTSSVGVFAFLPTAMVTNFPFIIQADFILASSRESIMLDNVWNLGILECVPSAFMNAFQSCVGDFSLFPSVGQPFEFLPAQVSSILEFTNLRESIRTSLQGLKIVPCQVFSDWMCLFRRPKHALRILPKFRDLLVRIKREGTVSSSSVPLKMVLHSSLDIEKYSAVLEFLGVTYSGGSWYAKCIDSCNLVLLSDEVYIQLLGFVADNKEKFSKHINSIPLLKYITQEGKSELSTITKIRAEKLKVQYALELELHTWLNKCNMELGCPNDVYFLPNSTQKALLNHPKSVNNKKATHFQSSSLYNWLSYHAGVKLSSAYDYASLLCNYVSVEEPFLAVTLANFLYHAHRKTFLSDEHIYYFCRRIPLIDGADHVQLQRTVTLVSAPGSKWVKLFGPRNPFVEQKHVDIGGVYSKSSVFLGESTPEKELLNFVGKYSKAVDLPELCPPDMVLQIASHELSSEQAFLLLDWIRLHRTRGSGLPLKFIESIQQGKWMKTYTGYVSPRHAFLPNETGQTIFDMMKHVMGDISIIDLEFYQNQISLYEDELKFLGVGLGSDAVMKLVSNRFKCLTSHGWSKECLFSLLEFISFSKQRSMVDKDWLAVMKEKKWLKTHHGYTAPKGSVLLPSDIEAETCSKITNLPIVDEAFYGSRLRSFLPDLRLLGVEYDGEEVKKLIAENMTLPSNLSSMTGACGLLLLKCIRCLGAGAAGLINRIKCQPWMKTTFGFKCPSESVLLDDPCWGSLLSVLQVPAADELYYGNEIRHFIDELKAMGVVIDNAGATDMIAAHFNSLLSSSGLVPSNVMSLLGCIREISRTISLQCSELNWLLSEKWLKTRHGYKTPSESIIFSSKWGSISLFVDLPLIDDIYYGIGIYKFRDELQMLGAITDFEGGAPFVAKGLCNPIEAELVCADGFISLLECIKSLKSRSPDDPLLGDFLKNIAKSRCLKTRNGHKTPEECILFDPPGNVDPLEVCSLLSGILLSLTDTAFITRIYSFFIEFLWSPQEVDKCKSQVWIPDPKGTGEWVNSQDCILHDRKNLFGCRLFCLDKFYKKELLPIFSSAFGVAEHPSINDYLQLWNAWAMRDNFQVTVEECNSFWESVLDNWNQHVEDTLKENLTRLPATLSSMVGEIYMMSREEVFIADDLQLKTIFSSYDKAPLFVWFPKSNSLSFIPPRRLRKIYDCLGVKKISESVECSVSGMESLQHWEKVDPANGLIRRGLIKIILGFLAGPSVDMPLKERHKAAKSITMLSIYKSDNPMKVCYRLMPSASTTVEVEKVKLVFWEKSLQRLLIDRSAYEDGKADLEFVTSFADELAQGLLAHASAADALSKIIQMGFVFDFIENEVDFLLMKENLELFMEDEQFLDSAFVSSGKPGLVYRKRSCKKSQKFDPPTPMPSCKKQRK</sequence>
<proteinExistence type="predicted"/>
<dbReference type="Pfam" id="PF25794">
    <property type="entry name" value="SACS"/>
    <property type="match status" value="1"/>
</dbReference>
<dbReference type="Gene3D" id="3.30.565.10">
    <property type="entry name" value="Histidine kinase-like ATPase, C-terminal domain"/>
    <property type="match status" value="1"/>
</dbReference>
<dbReference type="InterPro" id="IPR058210">
    <property type="entry name" value="SACS/Nov_dom"/>
</dbReference>
<dbReference type="PANTHER" id="PTHR32387:SF11">
    <property type="entry name" value="PROTEIN NO VEIN C-TERMINAL DOMAIN-CONTAINING PROTEIN"/>
    <property type="match status" value="1"/>
</dbReference>
<evidence type="ECO:0000313" key="3">
    <source>
        <dbReference type="EMBL" id="KAK9948530.1"/>
    </source>
</evidence>
<dbReference type="SUPFAM" id="SSF55874">
    <property type="entry name" value="ATPase domain of HSP90 chaperone/DNA topoisomerase II/histidine kinase"/>
    <property type="match status" value="1"/>
</dbReference>
<comment type="caution">
    <text evidence="3">The sequence shown here is derived from an EMBL/GenBank/DDBJ whole genome shotgun (WGS) entry which is preliminary data.</text>
</comment>
<dbReference type="Proteomes" id="UP001457282">
    <property type="component" value="Unassembled WGS sequence"/>
</dbReference>
<feature type="domain" description="Sacsin/Nov" evidence="2">
    <location>
        <begin position="49"/>
        <end position="151"/>
    </location>
</feature>
<reference evidence="3 4" key="1">
    <citation type="journal article" date="2023" name="G3 (Bethesda)">
        <title>A chromosome-length genome assembly and annotation of blackberry (Rubus argutus, cv. 'Hillquist').</title>
        <authorList>
            <person name="Bruna T."/>
            <person name="Aryal R."/>
            <person name="Dudchenko O."/>
            <person name="Sargent D.J."/>
            <person name="Mead D."/>
            <person name="Buti M."/>
            <person name="Cavallini A."/>
            <person name="Hytonen T."/>
            <person name="Andres J."/>
            <person name="Pham M."/>
            <person name="Weisz D."/>
            <person name="Mascagni F."/>
            <person name="Usai G."/>
            <person name="Natali L."/>
            <person name="Bassil N."/>
            <person name="Fernandez G.E."/>
            <person name="Lomsadze A."/>
            <person name="Armour M."/>
            <person name="Olukolu B."/>
            <person name="Poorten T."/>
            <person name="Britton C."/>
            <person name="Davik J."/>
            <person name="Ashrafi H."/>
            <person name="Aiden E.L."/>
            <person name="Borodovsky M."/>
            <person name="Worthington M."/>
        </authorList>
    </citation>
    <scope>NUCLEOTIDE SEQUENCE [LARGE SCALE GENOMIC DNA]</scope>
    <source>
        <strain evidence="3">PI 553951</strain>
    </source>
</reference>
<evidence type="ECO:0000256" key="1">
    <source>
        <dbReference type="SAM" id="MobiDB-lite"/>
    </source>
</evidence>